<organism evidence="2 3">
    <name type="scientific">Ciceribacter sichuanensis</name>
    <dbReference type="NCBI Taxonomy" id="2949647"/>
    <lineage>
        <taxon>Bacteria</taxon>
        <taxon>Pseudomonadati</taxon>
        <taxon>Pseudomonadota</taxon>
        <taxon>Alphaproteobacteria</taxon>
        <taxon>Hyphomicrobiales</taxon>
        <taxon>Rhizobiaceae</taxon>
        <taxon>Ciceribacter</taxon>
    </lineage>
</organism>
<gene>
    <name evidence="2" type="ORF">NBH21_24385</name>
</gene>
<keyword evidence="1" id="KW-0812">Transmembrane</keyword>
<proteinExistence type="predicted"/>
<feature type="transmembrane region" description="Helical" evidence="1">
    <location>
        <begin position="64"/>
        <end position="81"/>
    </location>
</feature>
<feature type="transmembrane region" description="Helical" evidence="1">
    <location>
        <begin position="6"/>
        <end position="23"/>
    </location>
</feature>
<evidence type="ECO:0000256" key="1">
    <source>
        <dbReference type="SAM" id="Phobius"/>
    </source>
</evidence>
<reference evidence="2" key="1">
    <citation type="submission" date="2022-06" db="EMBL/GenBank/DDBJ databases">
        <authorList>
            <person name="Sun Q."/>
        </authorList>
    </citation>
    <scope>NUCLEOTIDE SEQUENCE</scope>
    <source>
        <strain evidence="2">S101</strain>
    </source>
</reference>
<evidence type="ECO:0000313" key="3">
    <source>
        <dbReference type="Proteomes" id="UP001155380"/>
    </source>
</evidence>
<protein>
    <submittedName>
        <fullName evidence="2">Uncharacterized protein</fullName>
    </submittedName>
</protein>
<comment type="caution">
    <text evidence="2">The sequence shown here is derived from an EMBL/GenBank/DDBJ whole genome shotgun (WGS) entry which is preliminary data.</text>
</comment>
<dbReference type="EMBL" id="JAMXLX010000013">
    <property type="protein sequence ID" value="MCO5959908.1"/>
    <property type="molecule type" value="Genomic_DNA"/>
</dbReference>
<keyword evidence="1" id="KW-1133">Transmembrane helix</keyword>
<dbReference type="AlphaFoldDB" id="A0AAJ1C159"/>
<feature type="transmembrane region" description="Helical" evidence="1">
    <location>
        <begin position="35"/>
        <end position="58"/>
    </location>
</feature>
<dbReference type="Proteomes" id="UP001155380">
    <property type="component" value="Unassembled WGS sequence"/>
</dbReference>
<sequence>MFERRVGLGVGVIIVFFVMYLVIRDRPFDPSLFLLVRIILSFAIGALVATVPGFLGVTLNGPGIAIRAGGGIAAFALTFFFSPGTITSLQPPAGQLSMDPLKVIDFRTLADPGKTEEERRASQMAVTFPVVFRNSVDPAKTVTVEATDVEFTFGGEVYSYHWRDFVKMHEENFGKWLGKEDDAAPFALPAGQVIYKEILHVPKSAEIATWGTFIDAVNRIKPKEIEVTFEADSNSGTIRSVCRAQMAARVKEIGDFIATSKTIPGRITTLCGVL</sequence>
<accession>A0AAJ1C159</accession>
<name>A0AAJ1C159_9HYPH</name>
<keyword evidence="1" id="KW-0472">Membrane</keyword>
<dbReference type="RefSeq" id="WP_250913205.1">
    <property type="nucleotide sequence ID" value="NZ_JAMXLX010000013.1"/>
</dbReference>
<evidence type="ECO:0000313" key="2">
    <source>
        <dbReference type="EMBL" id="MCO5959908.1"/>
    </source>
</evidence>